<protein>
    <submittedName>
        <fullName evidence="2">Uncharacterized protein DUF1840</fullName>
    </submittedName>
</protein>
<feature type="compositionally biased region" description="Low complexity" evidence="1">
    <location>
        <begin position="53"/>
        <end position="67"/>
    </location>
</feature>
<organism evidence="2 3">
    <name type="scientific">Sphaerotilus mobilis</name>
    <dbReference type="NCBI Taxonomy" id="47994"/>
    <lineage>
        <taxon>Bacteria</taxon>
        <taxon>Pseudomonadati</taxon>
        <taxon>Pseudomonadota</taxon>
        <taxon>Betaproteobacteria</taxon>
        <taxon>Burkholderiales</taxon>
        <taxon>Sphaerotilaceae</taxon>
        <taxon>Sphaerotilus</taxon>
    </lineage>
</organism>
<dbReference type="InterPro" id="IPR014991">
    <property type="entry name" value="DUF1840"/>
</dbReference>
<feature type="compositionally biased region" description="Basic and acidic residues" evidence="1">
    <location>
        <begin position="40"/>
        <end position="49"/>
    </location>
</feature>
<dbReference type="Proteomes" id="UP000293433">
    <property type="component" value="Unassembled WGS sequence"/>
</dbReference>
<dbReference type="EMBL" id="SGWV01000014">
    <property type="protein sequence ID" value="RZS46748.1"/>
    <property type="molecule type" value="Genomic_DNA"/>
</dbReference>
<evidence type="ECO:0000313" key="3">
    <source>
        <dbReference type="Proteomes" id="UP000293433"/>
    </source>
</evidence>
<feature type="region of interest" description="Disordered" evidence="1">
    <location>
        <begin position="40"/>
        <end position="76"/>
    </location>
</feature>
<comment type="caution">
    <text evidence="2">The sequence shown here is derived from an EMBL/GenBank/DDBJ whole genome shotgun (WGS) entry which is preliminary data.</text>
</comment>
<name>A0A4Q7L8J8_9BURK</name>
<reference evidence="2 3" key="1">
    <citation type="submission" date="2019-02" db="EMBL/GenBank/DDBJ databases">
        <title>Genomic Encyclopedia of Type Strains, Phase IV (KMG-IV): sequencing the most valuable type-strain genomes for metagenomic binning, comparative biology and taxonomic classification.</title>
        <authorList>
            <person name="Goeker M."/>
        </authorList>
    </citation>
    <scope>NUCLEOTIDE SEQUENCE [LARGE SCALE GENOMIC DNA]</scope>
    <source>
        <strain evidence="2 3">DSM 10617</strain>
    </source>
</reference>
<sequence>MTSATASELLHLIGKDSAPQGIVVPEDLAQAIQALERAIGADEAGRGDDDAGATDAGADDGAASGSGSDDEPVSLRRRAWPLLDQLRQSARQRVPVVWDTRTLPSTVPLRAGGYV</sequence>
<evidence type="ECO:0000313" key="2">
    <source>
        <dbReference type="EMBL" id="RZS46748.1"/>
    </source>
</evidence>
<evidence type="ECO:0000256" key="1">
    <source>
        <dbReference type="SAM" id="MobiDB-lite"/>
    </source>
</evidence>
<dbReference type="Pfam" id="PF08895">
    <property type="entry name" value="DUF1840"/>
    <property type="match status" value="1"/>
</dbReference>
<keyword evidence="3" id="KW-1185">Reference proteome</keyword>
<proteinExistence type="predicted"/>
<accession>A0A4Q7L8J8</accession>
<dbReference type="AlphaFoldDB" id="A0A4Q7L8J8"/>
<gene>
    <name evidence="2" type="ORF">EV685_4005</name>
</gene>